<dbReference type="InterPro" id="IPR052228">
    <property type="entry name" value="Sec_Metab_Biosynth_Oxidored"/>
</dbReference>
<dbReference type="Proteomes" id="UP001305779">
    <property type="component" value="Unassembled WGS sequence"/>
</dbReference>
<dbReference type="PANTHER" id="PTHR47534">
    <property type="entry name" value="YALI0E05731P"/>
    <property type="match status" value="1"/>
</dbReference>
<dbReference type="Pfam" id="PF00106">
    <property type="entry name" value="adh_short"/>
    <property type="match status" value="1"/>
</dbReference>
<proteinExistence type="predicted"/>
<accession>A0ABR0EIN0</accession>
<feature type="compositionally biased region" description="Pro residues" evidence="2">
    <location>
        <begin position="421"/>
        <end position="430"/>
    </location>
</feature>
<feature type="region of interest" description="Disordered" evidence="2">
    <location>
        <begin position="393"/>
        <end position="430"/>
    </location>
</feature>
<protein>
    <submittedName>
        <fullName evidence="3">Uncharacterized protein</fullName>
    </submittedName>
</protein>
<dbReference type="SUPFAM" id="SSF51735">
    <property type="entry name" value="NAD(P)-binding Rossmann-fold domains"/>
    <property type="match status" value="1"/>
</dbReference>
<keyword evidence="4" id="KW-1185">Reference proteome</keyword>
<evidence type="ECO:0000313" key="3">
    <source>
        <dbReference type="EMBL" id="KAK4501015.1"/>
    </source>
</evidence>
<dbReference type="Gene3D" id="3.40.50.720">
    <property type="entry name" value="NAD(P)-binding Rossmann-like Domain"/>
    <property type="match status" value="1"/>
</dbReference>
<organism evidence="3 4">
    <name type="scientific">Zasmidium cellare</name>
    <name type="common">Wine cellar mold</name>
    <name type="synonym">Racodium cellare</name>
    <dbReference type="NCBI Taxonomy" id="395010"/>
    <lineage>
        <taxon>Eukaryota</taxon>
        <taxon>Fungi</taxon>
        <taxon>Dikarya</taxon>
        <taxon>Ascomycota</taxon>
        <taxon>Pezizomycotina</taxon>
        <taxon>Dothideomycetes</taxon>
        <taxon>Dothideomycetidae</taxon>
        <taxon>Mycosphaerellales</taxon>
        <taxon>Mycosphaerellaceae</taxon>
        <taxon>Zasmidium</taxon>
    </lineage>
</organism>
<dbReference type="EMBL" id="JAXOVC010000005">
    <property type="protein sequence ID" value="KAK4501015.1"/>
    <property type="molecule type" value="Genomic_DNA"/>
</dbReference>
<dbReference type="InterPro" id="IPR036291">
    <property type="entry name" value="NAD(P)-bd_dom_sf"/>
</dbReference>
<gene>
    <name evidence="3" type="ORF">PRZ48_006821</name>
</gene>
<evidence type="ECO:0000256" key="2">
    <source>
        <dbReference type="SAM" id="MobiDB-lite"/>
    </source>
</evidence>
<evidence type="ECO:0000313" key="4">
    <source>
        <dbReference type="Proteomes" id="UP001305779"/>
    </source>
</evidence>
<dbReference type="PANTHER" id="PTHR47534:SF2">
    <property type="entry name" value="KETOREDUCTASE (KR) DOMAIN-CONTAINING PROTEIN-RELATED"/>
    <property type="match status" value="1"/>
</dbReference>
<comment type="caution">
    <text evidence="3">The sequence shown here is derived from an EMBL/GenBank/DDBJ whole genome shotgun (WGS) entry which is preliminary data.</text>
</comment>
<evidence type="ECO:0000256" key="1">
    <source>
        <dbReference type="ARBA" id="ARBA00023002"/>
    </source>
</evidence>
<name>A0ABR0EIN0_ZASCE</name>
<dbReference type="InterPro" id="IPR002347">
    <property type="entry name" value="SDR_fam"/>
</dbReference>
<feature type="compositionally biased region" description="Basic and acidic residues" evidence="2">
    <location>
        <begin position="399"/>
        <end position="410"/>
    </location>
</feature>
<sequence>MPPSYHTKVHDTTSSINCQQPDGLAIAGPRPVFAKIENLIYGANLEMVRIDTVRESNAQAKGLEDLVAVFVGGTGGIGESTAKELFIRTTRPRAYIIGRFETLQSVPHDVNSEADLVRRSEDRGNKVCNELHELNPEGKAIFIQRDISLIRNVDELCAELREREPKIHFLFLTAGFMTLRGRTETPEGMDRKMVVNYYARIRCILNLMPNVTAASEAGELSRVISVLAAGSEGEVRVDDLDLKHDFTLHACLAHCVVMTDFSIEELAKRYPGTSFSHSYPGTVKTGIANELSGPVRLAVKVMYAVMTPWILNVQESGERHFFQMTSQCYPAANGGVGIPIPPGLTAMRGTDFQPGSGAYLLDWDGKSTGDESVLKKYREMGLGPKIWDHTMNMLAQAEQKSRKDSKRPAPGEDEGAGRSIPNPPGWRPAA</sequence>
<reference evidence="3 4" key="1">
    <citation type="journal article" date="2023" name="G3 (Bethesda)">
        <title>A chromosome-level genome assembly of Zasmidium syzygii isolated from banana leaves.</title>
        <authorList>
            <person name="van Westerhoven A.C."/>
            <person name="Mehrabi R."/>
            <person name="Talebi R."/>
            <person name="Steentjes M.B.F."/>
            <person name="Corcolon B."/>
            <person name="Chong P.A."/>
            <person name="Kema G.H.J."/>
            <person name="Seidl M.F."/>
        </authorList>
    </citation>
    <scope>NUCLEOTIDE SEQUENCE [LARGE SCALE GENOMIC DNA]</scope>
    <source>
        <strain evidence="3 4">P124</strain>
    </source>
</reference>
<keyword evidence="1" id="KW-0560">Oxidoreductase</keyword>